<comment type="subcellular location">
    <subcellularLocation>
        <location evidence="1">Membrane</location>
        <topology evidence="1">Multi-pass membrane protein</topology>
    </subcellularLocation>
</comment>
<evidence type="ECO:0000256" key="2">
    <source>
        <dbReference type="ARBA" id="ARBA00008974"/>
    </source>
</evidence>
<keyword evidence="5 7" id="KW-1133">Transmembrane helix</keyword>
<feature type="transmembrane region" description="Helical" evidence="7">
    <location>
        <begin position="175"/>
        <end position="193"/>
    </location>
</feature>
<organism evidence="8 9">
    <name type="scientific">Picrophilus torridus (strain ATCC 700027 / DSM 9790 / JCM 10055 / NBRC 100828 / KAW 2/3)</name>
    <dbReference type="NCBI Taxonomy" id="1122961"/>
    <lineage>
        <taxon>Archaea</taxon>
        <taxon>Methanobacteriati</taxon>
        <taxon>Thermoplasmatota</taxon>
        <taxon>Thermoplasmata</taxon>
        <taxon>Thermoplasmatales</taxon>
        <taxon>Picrophilaceae</taxon>
        <taxon>Picrophilus</taxon>
    </lineage>
</organism>
<evidence type="ECO:0000256" key="1">
    <source>
        <dbReference type="ARBA" id="ARBA00004141"/>
    </source>
</evidence>
<feature type="transmembrane region" description="Helical" evidence="7">
    <location>
        <begin position="423"/>
        <end position="439"/>
    </location>
</feature>
<feature type="transmembrane region" description="Helical" evidence="7">
    <location>
        <begin position="40"/>
        <end position="61"/>
    </location>
</feature>
<feature type="transmembrane region" description="Helical" evidence="7">
    <location>
        <begin position="383"/>
        <end position="403"/>
    </location>
</feature>
<keyword evidence="6 7" id="KW-0472">Membrane</keyword>
<sequence length="455" mass="50460">MHFPLMNSEHMFGKFSDNLSDNYEIDSIPENLRNKKPSELFTLWFAANLTVGDFAVGFIPVELGLNIYYAILAIIIGNVLGSALLGVMSLTGPRTGLPQMVISRYGFGKRFGIFISGLQWINTMGWLTVNLVLAGFALSLALHFSVYEIPVFVTGIIILLISYLGRNIISHFERAMSIVLGIIFSFIVIDSMIRPEKILLYHGVYSGIGFGITLASTFSYIMSWAPYAADYSRYNQDKGSVFTYSFVGGMISSIWAEIAGLFVAILSVNPDLNPALDLKDALGYYGFIGLYALFLGGIAADAINLYSNSLSMKSMGIKIKRRLVSIIGISIAIIVSMIAYNKFYLFYEDFLFILDYWITPWIGIMIASFFIDMHGKPLSGIPGFNVPGILSYFISLGASVPFMDPGFLYEGVISKLYLGGVDISYYVSFLLSIPLYIAIRKLIKNKDIVINAQRS</sequence>
<feature type="transmembrane region" description="Helical" evidence="7">
    <location>
        <begin position="323"/>
        <end position="344"/>
    </location>
</feature>
<comment type="similarity">
    <text evidence="2">Belongs to the purine-cytosine permease (2.A.39) family.</text>
</comment>
<dbReference type="AlphaFoldDB" id="A0A8G2FY07"/>
<accession>A0A8G2FY07</accession>
<evidence type="ECO:0000256" key="6">
    <source>
        <dbReference type="ARBA" id="ARBA00023136"/>
    </source>
</evidence>
<dbReference type="InterPro" id="IPR026030">
    <property type="entry name" value="Pur-cyt_permease_Fcy2/21/22"/>
</dbReference>
<feature type="transmembrane region" description="Helical" evidence="7">
    <location>
        <begin position="67"/>
        <end position="90"/>
    </location>
</feature>
<dbReference type="Proteomes" id="UP000192315">
    <property type="component" value="Unassembled WGS sequence"/>
</dbReference>
<evidence type="ECO:0000256" key="7">
    <source>
        <dbReference type="SAM" id="Phobius"/>
    </source>
</evidence>
<dbReference type="PANTHER" id="PTHR31806:SF1">
    <property type="entry name" value="PURINE-CYTOSINE PERMEASE FCY2-RELATED"/>
    <property type="match status" value="1"/>
</dbReference>
<evidence type="ECO:0000313" key="9">
    <source>
        <dbReference type="Proteomes" id="UP000192315"/>
    </source>
</evidence>
<dbReference type="PIRSF" id="PIRSF002744">
    <property type="entry name" value="Pur-cyt_permease"/>
    <property type="match status" value="1"/>
</dbReference>
<dbReference type="InterPro" id="IPR001248">
    <property type="entry name" value="Pur-cyt_permease"/>
</dbReference>
<evidence type="ECO:0000256" key="5">
    <source>
        <dbReference type="ARBA" id="ARBA00022989"/>
    </source>
</evidence>
<dbReference type="PANTHER" id="PTHR31806">
    <property type="entry name" value="PURINE-CYTOSINE PERMEASE FCY2-RELATED"/>
    <property type="match status" value="1"/>
</dbReference>
<feature type="transmembrane region" description="Helical" evidence="7">
    <location>
        <begin position="111"/>
        <end position="138"/>
    </location>
</feature>
<dbReference type="Gene3D" id="1.10.4160.10">
    <property type="entry name" value="Hydantoin permease"/>
    <property type="match status" value="1"/>
</dbReference>
<keyword evidence="3" id="KW-0813">Transport</keyword>
<dbReference type="EMBL" id="FWYE01000004">
    <property type="protein sequence ID" value="SMD31503.1"/>
    <property type="molecule type" value="Genomic_DNA"/>
</dbReference>
<dbReference type="GO" id="GO:0005886">
    <property type="term" value="C:plasma membrane"/>
    <property type="evidence" value="ECO:0007669"/>
    <property type="project" value="TreeGrafter"/>
</dbReference>
<protein>
    <submittedName>
        <fullName evidence="8">Nucleobase:cation symporter-1, NCS1 family</fullName>
    </submittedName>
</protein>
<feature type="transmembrane region" description="Helical" evidence="7">
    <location>
        <begin position="284"/>
        <end position="303"/>
    </location>
</feature>
<reference evidence="8 9" key="1">
    <citation type="submission" date="2017-04" db="EMBL/GenBank/DDBJ databases">
        <authorList>
            <person name="Varghese N."/>
            <person name="Submissions S."/>
        </authorList>
    </citation>
    <scope>NUCLEOTIDE SEQUENCE [LARGE SCALE GENOMIC DNA]</scope>
    <source>
        <strain evidence="8 9">DSM 9789</strain>
    </source>
</reference>
<feature type="transmembrane region" description="Helical" evidence="7">
    <location>
        <begin position="144"/>
        <end position="163"/>
    </location>
</feature>
<keyword evidence="9" id="KW-1185">Reference proteome</keyword>
<evidence type="ECO:0000256" key="3">
    <source>
        <dbReference type="ARBA" id="ARBA00022448"/>
    </source>
</evidence>
<keyword evidence="4 7" id="KW-0812">Transmembrane</keyword>
<evidence type="ECO:0000256" key="4">
    <source>
        <dbReference type="ARBA" id="ARBA00022692"/>
    </source>
</evidence>
<dbReference type="GO" id="GO:0022857">
    <property type="term" value="F:transmembrane transporter activity"/>
    <property type="evidence" value="ECO:0007669"/>
    <property type="project" value="InterPro"/>
</dbReference>
<feature type="transmembrane region" description="Helical" evidence="7">
    <location>
        <begin position="350"/>
        <end position="371"/>
    </location>
</feature>
<feature type="transmembrane region" description="Helical" evidence="7">
    <location>
        <begin position="199"/>
        <end position="221"/>
    </location>
</feature>
<proteinExistence type="inferred from homology"/>
<comment type="caution">
    <text evidence="8">The sequence shown here is derived from an EMBL/GenBank/DDBJ whole genome shotgun (WGS) entry which is preliminary data.</text>
</comment>
<evidence type="ECO:0000313" key="8">
    <source>
        <dbReference type="EMBL" id="SMD31503.1"/>
    </source>
</evidence>
<name>A0A8G2FY07_PICTO</name>
<dbReference type="Pfam" id="PF02133">
    <property type="entry name" value="Transp_cyt_pur"/>
    <property type="match status" value="1"/>
</dbReference>
<gene>
    <name evidence="8" type="ORF">SAMN02745355_1448</name>
</gene>
<feature type="transmembrane region" description="Helical" evidence="7">
    <location>
        <begin position="241"/>
        <end position="264"/>
    </location>
</feature>